<dbReference type="AlphaFoldDB" id="A0AAD4C0Y1"/>
<organism evidence="2 3">
    <name type="scientific">Boletus edulis BED1</name>
    <dbReference type="NCBI Taxonomy" id="1328754"/>
    <lineage>
        <taxon>Eukaryota</taxon>
        <taxon>Fungi</taxon>
        <taxon>Dikarya</taxon>
        <taxon>Basidiomycota</taxon>
        <taxon>Agaricomycotina</taxon>
        <taxon>Agaricomycetes</taxon>
        <taxon>Agaricomycetidae</taxon>
        <taxon>Boletales</taxon>
        <taxon>Boletineae</taxon>
        <taxon>Boletaceae</taxon>
        <taxon>Boletoideae</taxon>
        <taxon>Boletus</taxon>
    </lineage>
</organism>
<dbReference type="Proteomes" id="UP001194468">
    <property type="component" value="Unassembled WGS sequence"/>
</dbReference>
<accession>A0AAD4C0Y1</accession>
<name>A0AAD4C0Y1_BOLED</name>
<gene>
    <name evidence="2" type="ORF">L210DRAFT_650471</name>
</gene>
<reference evidence="2" key="1">
    <citation type="submission" date="2019-10" db="EMBL/GenBank/DDBJ databases">
        <authorList>
            <consortium name="DOE Joint Genome Institute"/>
            <person name="Kuo A."/>
            <person name="Miyauchi S."/>
            <person name="Kiss E."/>
            <person name="Drula E."/>
            <person name="Kohler A."/>
            <person name="Sanchez-Garcia M."/>
            <person name="Andreopoulos B."/>
            <person name="Barry K.W."/>
            <person name="Bonito G."/>
            <person name="Buee M."/>
            <person name="Carver A."/>
            <person name="Chen C."/>
            <person name="Cichocki N."/>
            <person name="Clum A."/>
            <person name="Culley D."/>
            <person name="Crous P.W."/>
            <person name="Fauchery L."/>
            <person name="Girlanda M."/>
            <person name="Hayes R."/>
            <person name="Keri Z."/>
            <person name="LaButti K."/>
            <person name="Lipzen A."/>
            <person name="Lombard V."/>
            <person name="Magnuson J."/>
            <person name="Maillard F."/>
            <person name="Morin E."/>
            <person name="Murat C."/>
            <person name="Nolan M."/>
            <person name="Ohm R."/>
            <person name="Pangilinan J."/>
            <person name="Pereira M."/>
            <person name="Perotto S."/>
            <person name="Peter M."/>
            <person name="Riley R."/>
            <person name="Sitrit Y."/>
            <person name="Stielow B."/>
            <person name="Szollosi G."/>
            <person name="Zifcakova L."/>
            <person name="Stursova M."/>
            <person name="Spatafora J.W."/>
            <person name="Tedersoo L."/>
            <person name="Vaario L.-M."/>
            <person name="Yamada A."/>
            <person name="Yan M."/>
            <person name="Wang P."/>
            <person name="Xu J."/>
            <person name="Bruns T."/>
            <person name="Baldrian P."/>
            <person name="Vilgalys R."/>
            <person name="Henrissat B."/>
            <person name="Grigoriev I.V."/>
            <person name="Hibbett D."/>
            <person name="Nagy L.G."/>
            <person name="Martin F.M."/>
        </authorList>
    </citation>
    <scope>NUCLEOTIDE SEQUENCE</scope>
    <source>
        <strain evidence="2">BED1</strain>
    </source>
</reference>
<evidence type="ECO:0000313" key="2">
    <source>
        <dbReference type="EMBL" id="KAF8444785.1"/>
    </source>
</evidence>
<protein>
    <submittedName>
        <fullName evidence="2">Uncharacterized protein</fullName>
    </submittedName>
</protein>
<feature type="region of interest" description="Disordered" evidence="1">
    <location>
        <begin position="161"/>
        <end position="195"/>
    </location>
</feature>
<evidence type="ECO:0000256" key="1">
    <source>
        <dbReference type="SAM" id="MobiDB-lite"/>
    </source>
</evidence>
<reference evidence="2" key="2">
    <citation type="journal article" date="2020" name="Nat. Commun.">
        <title>Large-scale genome sequencing of mycorrhizal fungi provides insights into the early evolution of symbiotic traits.</title>
        <authorList>
            <person name="Miyauchi S."/>
            <person name="Kiss E."/>
            <person name="Kuo A."/>
            <person name="Drula E."/>
            <person name="Kohler A."/>
            <person name="Sanchez-Garcia M."/>
            <person name="Morin E."/>
            <person name="Andreopoulos B."/>
            <person name="Barry K.W."/>
            <person name="Bonito G."/>
            <person name="Buee M."/>
            <person name="Carver A."/>
            <person name="Chen C."/>
            <person name="Cichocki N."/>
            <person name="Clum A."/>
            <person name="Culley D."/>
            <person name="Crous P.W."/>
            <person name="Fauchery L."/>
            <person name="Girlanda M."/>
            <person name="Hayes R.D."/>
            <person name="Keri Z."/>
            <person name="LaButti K."/>
            <person name="Lipzen A."/>
            <person name="Lombard V."/>
            <person name="Magnuson J."/>
            <person name="Maillard F."/>
            <person name="Murat C."/>
            <person name="Nolan M."/>
            <person name="Ohm R.A."/>
            <person name="Pangilinan J."/>
            <person name="Pereira M.F."/>
            <person name="Perotto S."/>
            <person name="Peter M."/>
            <person name="Pfister S."/>
            <person name="Riley R."/>
            <person name="Sitrit Y."/>
            <person name="Stielow J.B."/>
            <person name="Szollosi G."/>
            <person name="Zifcakova L."/>
            <person name="Stursova M."/>
            <person name="Spatafora J.W."/>
            <person name="Tedersoo L."/>
            <person name="Vaario L.M."/>
            <person name="Yamada A."/>
            <person name="Yan M."/>
            <person name="Wang P."/>
            <person name="Xu J."/>
            <person name="Bruns T."/>
            <person name="Baldrian P."/>
            <person name="Vilgalys R."/>
            <person name="Dunand C."/>
            <person name="Henrissat B."/>
            <person name="Grigoriev I.V."/>
            <person name="Hibbett D."/>
            <person name="Nagy L.G."/>
            <person name="Martin F.M."/>
        </authorList>
    </citation>
    <scope>NUCLEOTIDE SEQUENCE</scope>
    <source>
        <strain evidence="2">BED1</strain>
    </source>
</reference>
<keyword evidence="3" id="KW-1185">Reference proteome</keyword>
<proteinExistence type="predicted"/>
<sequence length="195" mass="22573">MISPVLRRRAIFRSFGACLVSCFWRFCGLVGHLHHLLTLFFSQALLPRMHWISRKNQNQSIAHRCRVDSMPMGYVQISTQDRPDSIDNRFRHHGRPPHVQGDNATCRRETRRRRTCISKRCIERILLLARVEALMAVFYRQRRSSCGPGPDASFRHNVSRFLGQGKSGSDSCENTVNRKRHGRDMTRASQANGNR</sequence>
<dbReference type="EMBL" id="WHUW01000006">
    <property type="protein sequence ID" value="KAF8444785.1"/>
    <property type="molecule type" value="Genomic_DNA"/>
</dbReference>
<evidence type="ECO:0000313" key="3">
    <source>
        <dbReference type="Proteomes" id="UP001194468"/>
    </source>
</evidence>
<comment type="caution">
    <text evidence="2">The sequence shown here is derived from an EMBL/GenBank/DDBJ whole genome shotgun (WGS) entry which is preliminary data.</text>
</comment>